<dbReference type="Pfam" id="PF00919">
    <property type="entry name" value="UPF0004"/>
    <property type="match status" value="1"/>
</dbReference>
<gene>
    <name evidence="9 14" type="primary">miaB</name>
    <name evidence="14" type="ORF">WI372_13695</name>
</gene>
<keyword evidence="2 9" id="KW-0004">4Fe-4S</keyword>
<evidence type="ECO:0000256" key="1">
    <source>
        <dbReference type="ARBA" id="ARBA00003234"/>
    </source>
</evidence>
<comment type="subunit">
    <text evidence="9">Monomer.</text>
</comment>
<keyword evidence="9" id="KW-0963">Cytoplasm</keyword>
<feature type="domain" description="MTTase N-terminal" evidence="12">
    <location>
        <begin position="5"/>
        <end position="121"/>
    </location>
</feature>
<comment type="caution">
    <text evidence="14">The sequence shown here is derived from an EMBL/GenBank/DDBJ whole genome shotgun (WGS) entry which is preliminary data.</text>
</comment>
<evidence type="ECO:0000256" key="6">
    <source>
        <dbReference type="ARBA" id="ARBA00023004"/>
    </source>
</evidence>
<dbReference type="CDD" id="cd01335">
    <property type="entry name" value="Radical_SAM"/>
    <property type="match status" value="1"/>
</dbReference>
<dbReference type="PANTHER" id="PTHR43020:SF2">
    <property type="entry name" value="MITOCHONDRIAL TRNA METHYLTHIOTRANSFERASE CDK5RAP1"/>
    <property type="match status" value="1"/>
</dbReference>
<keyword evidence="5 9" id="KW-0479">Metal-binding</keyword>
<dbReference type="EMBL" id="JBBHLI010000009">
    <property type="protein sequence ID" value="MEK9502041.1"/>
    <property type="molecule type" value="Genomic_DNA"/>
</dbReference>
<keyword evidence="4 9" id="KW-0949">S-adenosyl-L-methionine</keyword>
<comment type="subcellular location">
    <subcellularLocation>
        <location evidence="9">Cytoplasm</location>
    </subcellularLocation>
</comment>
<sequence length="470" mass="51812">MTRTRRAYVETYGCQMNISDGELMEGILEARGYGIADRPEDADVILVNTCAIREHAEKRVLGRVGQLKGLKADNPDLVLGVTGCMAQRMGDDLARKAPWVDLVMGPDGYRSLPEALDRVRRGDVKSHETVVPAPSGRSKKRGPQLTVLDLDTGENYQGLEQRRTSDVAAWVPIQRGCDHRCTYCIVPYVRGPEKNRDPLEILGEVAGIAAGGVTEVTLLGQTVNSWVSGDWTFARLLRSVARVPGIRRVRFTSPHPNDLTEELVEVMAEEPAVCEQLHLPAQAGNDRTLKRMVRRYTVESFLEKVEMARKAIPDLSLSTDIIVAFPGETHEEFEDTLELMRTVRFDDAFTYKYSEREGTPATRLPRDQFVPDDVAQSRLERLIEVARGIQAEINAGEVGRVEEVLVEKEARDPGHLLGRTRRNKVVAFPGDLAHVGSYRTVALTSTTGATFAGEAVDAGRPGALTAVAGD</sequence>
<comment type="function">
    <text evidence="1 9">Catalyzes the methylthiolation of N6-(dimethylallyl)adenosine (i(6)A), leading to the formation of 2-methylthio-N6-(dimethylallyl)adenosine (ms(2)i(6)A) at position 37 in tRNAs that read codons beginning with uridine.</text>
</comment>
<dbReference type="InterPro" id="IPR038135">
    <property type="entry name" value="Methylthiotransferase_N_sf"/>
</dbReference>
<evidence type="ECO:0000259" key="13">
    <source>
        <dbReference type="PROSITE" id="PS51918"/>
    </source>
</evidence>
<comment type="similarity">
    <text evidence="9">Belongs to the methylthiotransferase family. MiaB subfamily.</text>
</comment>
<keyword evidence="15" id="KW-1185">Reference proteome</keyword>
<evidence type="ECO:0000313" key="15">
    <source>
        <dbReference type="Proteomes" id="UP001484239"/>
    </source>
</evidence>
<dbReference type="Proteomes" id="UP001484239">
    <property type="component" value="Unassembled WGS sequence"/>
</dbReference>
<dbReference type="InterPro" id="IPR023404">
    <property type="entry name" value="rSAM_horseshoe"/>
</dbReference>
<dbReference type="SUPFAM" id="SSF102114">
    <property type="entry name" value="Radical SAM enzymes"/>
    <property type="match status" value="1"/>
</dbReference>
<dbReference type="InterPro" id="IPR006463">
    <property type="entry name" value="MiaB_methiolase"/>
</dbReference>
<evidence type="ECO:0000259" key="11">
    <source>
        <dbReference type="PROSITE" id="PS50926"/>
    </source>
</evidence>
<keyword evidence="6 9" id="KW-0408">Iron</keyword>
<reference evidence="14 15" key="1">
    <citation type="submission" date="2024-02" db="EMBL/GenBank/DDBJ databases">
        <title>A novel Gemmatimonadota bacterium.</title>
        <authorList>
            <person name="Du Z.-J."/>
            <person name="Ye Y.-Q."/>
        </authorList>
    </citation>
    <scope>NUCLEOTIDE SEQUENCE [LARGE SCALE GENOMIC DNA]</scope>
    <source>
        <strain evidence="14 15">DH-20</strain>
    </source>
</reference>
<keyword evidence="9" id="KW-0819">tRNA processing</keyword>
<dbReference type="EC" id="2.8.4.3" evidence="8 9"/>
<feature type="binding site" evidence="9">
    <location>
        <position position="181"/>
    </location>
    <ligand>
        <name>[4Fe-4S] cluster</name>
        <dbReference type="ChEBI" id="CHEBI:49883"/>
        <label>2</label>
        <note>4Fe-4S-S-AdoMet</note>
    </ligand>
</feature>
<evidence type="ECO:0000256" key="3">
    <source>
        <dbReference type="ARBA" id="ARBA00022679"/>
    </source>
</evidence>
<dbReference type="SMART" id="SM00729">
    <property type="entry name" value="Elp3"/>
    <property type="match status" value="1"/>
</dbReference>
<evidence type="ECO:0000256" key="9">
    <source>
        <dbReference type="HAMAP-Rule" id="MF_01864"/>
    </source>
</evidence>
<dbReference type="GO" id="GO:0035597">
    <property type="term" value="F:tRNA-2-methylthio-N(6)-dimethylallyladenosine(37) synthase activity"/>
    <property type="evidence" value="ECO:0007669"/>
    <property type="project" value="UniProtKB-EC"/>
</dbReference>
<evidence type="ECO:0000256" key="7">
    <source>
        <dbReference type="ARBA" id="ARBA00023014"/>
    </source>
</evidence>
<dbReference type="InterPro" id="IPR020612">
    <property type="entry name" value="Methylthiotransferase_CS"/>
</dbReference>
<dbReference type="NCBIfam" id="TIGR00089">
    <property type="entry name" value="MiaB/RimO family radical SAM methylthiotransferase"/>
    <property type="match status" value="1"/>
</dbReference>
<dbReference type="Gene3D" id="3.80.30.20">
    <property type="entry name" value="tm_1862 like domain"/>
    <property type="match status" value="1"/>
</dbReference>
<dbReference type="InterPro" id="IPR002792">
    <property type="entry name" value="TRAM_dom"/>
</dbReference>
<dbReference type="PROSITE" id="PS51449">
    <property type="entry name" value="MTTASE_N"/>
    <property type="match status" value="1"/>
</dbReference>
<name>A0ABU9EC02_9BACT</name>
<evidence type="ECO:0000256" key="10">
    <source>
        <dbReference type="SAM" id="MobiDB-lite"/>
    </source>
</evidence>
<feature type="binding site" evidence="9">
    <location>
        <position position="184"/>
    </location>
    <ligand>
        <name>[4Fe-4S] cluster</name>
        <dbReference type="ChEBI" id="CHEBI:49883"/>
        <label>2</label>
        <note>4Fe-4S-S-AdoMet</note>
    </ligand>
</feature>
<evidence type="ECO:0000259" key="12">
    <source>
        <dbReference type="PROSITE" id="PS51449"/>
    </source>
</evidence>
<comment type="catalytic activity">
    <reaction evidence="9">
        <text>N(6)-dimethylallyladenosine(37) in tRNA + (sulfur carrier)-SH + AH2 + 2 S-adenosyl-L-methionine = 2-methylsulfanyl-N(6)-dimethylallyladenosine(37) in tRNA + (sulfur carrier)-H + 5'-deoxyadenosine + L-methionine + A + S-adenosyl-L-homocysteine + 2 H(+)</text>
        <dbReference type="Rhea" id="RHEA:37067"/>
        <dbReference type="Rhea" id="RHEA-COMP:10375"/>
        <dbReference type="Rhea" id="RHEA-COMP:10376"/>
        <dbReference type="Rhea" id="RHEA-COMP:14737"/>
        <dbReference type="Rhea" id="RHEA-COMP:14739"/>
        <dbReference type="ChEBI" id="CHEBI:13193"/>
        <dbReference type="ChEBI" id="CHEBI:15378"/>
        <dbReference type="ChEBI" id="CHEBI:17319"/>
        <dbReference type="ChEBI" id="CHEBI:17499"/>
        <dbReference type="ChEBI" id="CHEBI:29917"/>
        <dbReference type="ChEBI" id="CHEBI:57844"/>
        <dbReference type="ChEBI" id="CHEBI:57856"/>
        <dbReference type="ChEBI" id="CHEBI:59789"/>
        <dbReference type="ChEBI" id="CHEBI:64428"/>
        <dbReference type="ChEBI" id="CHEBI:74415"/>
        <dbReference type="ChEBI" id="CHEBI:74417"/>
        <dbReference type="EC" id="2.8.4.3"/>
    </reaction>
</comment>
<keyword evidence="7 9" id="KW-0411">Iron-sulfur</keyword>
<dbReference type="NCBIfam" id="TIGR01574">
    <property type="entry name" value="miaB-methiolase"/>
    <property type="match status" value="1"/>
</dbReference>
<dbReference type="InterPro" id="IPR058240">
    <property type="entry name" value="rSAM_sf"/>
</dbReference>
<evidence type="ECO:0000313" key="14">
    <source>
        <dbReference type="EMBL" id="MEK9502041.1"/>
    </source>
</evidence>
<dbReference type="PROSITE" id="PS51918">
    <property type="entry name" value="RADICAL_SAM"/>
    <property type="match status" value="1"/>
</dbReference>
<evidence type="ECO:0000256" key="8">
    <source>
        <dbReference type="ARBA" id="ARBA00033765"/>
    </source>
</evidence>
<feature type="domain" description="Radical SAM core" evidence="13">
    <location>
        <begin position="163"/>
        <end position="392"/>
    </location>
</feature>
<feature type="region of interest" description="Disordered" evidence="10">
    <location>
        <begin position="121"/>
        <end position="143"/>
    </location>
</feature>
<dbReference type="SFLD" id="SFLDF00273">
    <property type="entry name" value="(dimethylallyl)adenosine_tRNA"/>
    <property type="match status" value="1"/>
</dbReference>
<dbReference type="InterPro" id="IPR013848">
    <property type="entry name" value="Methylthiotransferase_N"/>
</dbReference>
<evidence type="ECO:0000256" key="4">
    <source>
        <dbReference type="ARBA" id="ARBA00022691"/>
    </source>
</evidence>
<keyword evidence="3 9" id="KW-0808">Transferase</keyword>
<feature type="binding site" evidence="9">
    <location>
        <position position="14"/>
    </location>
    <ligand>
        <name>[4Fe-4S] cluster</name>
        <dbReference type="ChEBI" id="CHEBI:49883"/>
        <label>1</label>
    </ligand>
</feature>
<feature type="binding site" evidence="9">
    <location>
        <position position="50"/>
    </location>
    <ligand>
        <name>[4Fe-4S] cluster</name>
        <dbReference type="ChEBI" id="CHEBI:49883"/>
        <label>1</label>
    </ligand>
</feature>
<dbReference type="SFLD" id="SFLDG01061">
    <property type="entry name" value="methylthiotransferase"/>
    <property type="match status" value="1"/>
</dbReference>
<organism evidence="14 15">
    <name type="scientific">Gaopeijia maritima</name>
    <dbReference type="NCBI Taxonomy" id="3119007"/>
    <lineage>
        <taxon>Bacteria</taxon>
        <taxon>Pseudomonadati</taxon>
        <taxon>Gemmatimonadota</taxon>
        <taxon>Longimicrobiia</taxon>
        <taxon>Gaopeijiales</taxon>
        <taxon>Gaopeijiaceae</taxon>
        <taxon>Gaopeijia</taxon>
    </lineage>
</organism>
<dbReference type="InterPro" id="IPR007197">
    <property type="entry name" value="rSAM"/>
</dbReference>
<evidence type="ECO:0000256" key="2">
    <source>
        <dbReference type="ARBA" id="ARBA00022485"/>
    </source>
</evidence>
<dbReference type="Pfam" id="PF04055">
    <property type="entry name" value="Radical_SAM"/>
    <property type="match status" value="1"/>
</dbReference>
<feature type="domain" description="TRAM" evidence="11">
    <location>
        <begin position="395"/>
        <end position="457"/>
    </location>
</feature>
<proteinExistence type="inferred from homology"/>
<dbReference type="RefSeq" id="WP_405276841.1">
    <property type="nucleotide sequence ID" value="NZ_JBBHLI010000009.1"/>
</dbReference>
<dbReference type="PROSITE" id="PS50926">
    <property type="entry name" value="TRAM"/>
    <property type="match status" value="1"/>
</dbReference>
<feature type="binding site" evidence="9">
    <location>
        <position position="84"/>
    </location>
    <ligand>
        <name>[4Fe-4S] cluster</name>
        <dbReference type="ChEBI" id="CHEBI:49883"/>
        <label>1</label>
    </ligand>
</feature>
<dbReference type="InterPro" id="IPR005839">
    <property type="entry name" value="Methylthiotransferase"/>
</dbReference>
<dbReference type="InterPro" id="IPR006638">
    <property type="entry name" value="Elp3/MiaA/NifB-like_rSAM"/>
</dbReference>
<dbReference type="HAMAP" id="MF_01864">
    <property type="entry name" value="tRNA_metthiotr_MiaB"/>
    <property type="match status" value="1"/>
</dbReference>
<accession>A0ABU9EC02</accession>
<dbReference type="Gene3D" id="3.40.50.12160">
    <property type="entry name" value="Methylthiotransferase, N-terminal domain"/>
    <property type="match status" value="1"/>
</dbReference>
<comment type="cofactor">
    <cofactor evidence="9">
        <name>[4Fe-4S] cluster</name>
        <dbReference type="ChEBI" id="CHEBI:49883"/>
    </cofactor>
    <text evidence="9">Binds 2 [4Fe-4S] clusters. One cluster is coordinated with 3 cysteines and an exchangeable S-adenosyl-L-methionine.</text>
</comment>
<dbReference type="PROSITE" id="PS01278">
    <property type="entry name" value="MTTASE_RADICAL"/>
    <property type="match status" value="1"/>
</dbReference>
<evidence type="ECO:0000256" key="5">
    <source>
        <dbReference type="ARBA" id="ARBA00022723"/>
    </source>
</evidence>
<dbReference type="SFLD" id="SFLDG01082">
    <property type="entry name" value="B12-binding_domain_containing"/>
    <property type="match status" value="1"/>
</dbReference>
<dbReference type="SFLD" id="SFLDS00029">
    <property type="entry name" value="Radical_SAM"/>
    <property type="match status" value="1"/>
</dbReference>
<protein>
    <recommendedName>
        <fullName evidence="8 9">tRNA-2-methylthio-N(6)-dimethylallyladenosine synthase</fullName>
        <ecNumber evidence="8 9">2.8.4.3</ecNumber>
    </recommendedName>
    <alternativeName>
        <fullName evidence="9">(Dimethylallyl)adenosine tRNA methylthiotransferase MiaB</fullName>
    </alternativeName>
    <alternativeName>
        <fullName evidence="9">tRNA-i(6)A37 methylthiotransferase</fullName>
    </alternativeName>
</protein>
<dbReference type="PANTHER" id="PTHR43020">
    <property type="entry name" value="CDK5 REGULATORY SUBUNIT-ASSOCIATED PROTEIN 1"/>
    <property type="match status" value="1"/>
</dbReference>
<dbReference type="Pfam" id="PF01938">
    <property type="entry name" value="TRAM"/>
    <property type="match status" value="1"/>
</dbReference>
<feature type="binding site" evidence="9">
    <location>
        <position position="177"/>
    </location>
    <ligand>
        <name>[4Fe-4S] cluster</name>
        <dbReference type="ChEBI" id="CHEBI:49883"/>
        <label>2</label>
        <note>4Fe-4S-S-AdoMet</note>
    </ligand>
</feature>